<name>A0A1S9PK76_9SPHI</name>
<reference evidence="1 2" key="1">
    <citation type="submission" date="2016-07" db="EMBL/GenBank/DDBJ databases">
        <title>Genomic analysis of zinc-resistant bacterium Mucilaginibacter pedocola TBZ30.</title>
        <authorList>
            <person name="Huang J."/>
            <person name="Tang J."/>
        </authorList>
    </citation>
    <scope>NUCLEOTIDE SEQUENCE [LARGE SCALE GENOMIC DNA]</scope>
    <source>
        <strain evidence="1 2">TBZ30</strain>
    </source>
</reference>
<evidence type="ECO:0000313" key="1">
    <source>
        <dbReference type="EMBL" id="OOQ61319.1"/>
    </source>
</evidence>
<protein>
    <submittedName>
        <fullName evidence="1">Uncharacterized protein</fullName>
    </submittedName>
</protein>
<organism evidence="1 2">
    <name type="scientific">Mucilaginibacter pedocola</name>
    <dbReference type="NCBI Taxonomy" id="1792845"/>
    <lineage>
        <taxon>Bacteria</taxon>
        <taxon>Pseudomonadati</taxon>
        <taxon>Bacteroidota</taxon>
        <taxon>Sphingobacteriia</taxon>
        <taxon>Sphingobacteriales</taxon>
        <taxon>Sphingobacteriaceae</taxon>
        <taxon>Mucilaginibacter</taxon>
    </lineage>
</organism>
<dbReference type="Proteomes" id="UP000189739">
    <property type="component" value="Unassembled WGS sequence"/>
</dbReference>
<accession>A0A1S9PK76</accession>
<proteinExistence type="predicted"/>
<dbReference type="AlphaFoldDB" id="A0A1S9PK76"/>
<gene>
    <name evidence="1" type="ORF">BC343_20265</name>
</gene>
<comment type="caution">
    <text evidence="1">The sequence shown here is derived from an EMBL/GenBank/DDBJ whole genome shotgun (WGS) entry which is preliminary data.</text>
</comment>
<sequence length="136" mass="14264">MFKISQNKPVMKLTVIVFAFVGCIVLFGCGKKGDATPTPHTIKVTVAGTASYSVSLSAIKAEETVSTALDTKTIASGTYEFTTTLTAGSVVHLEVQNSNGENTVAYAITDNDATGTTDSGRELGSFSKIVAEYTVR</sequence>
<dbReference type="EMBL" id="MBTF01000002">
    <property type="protein sequence ID" value="OOQ61319.1"/>
    <property type="molecule type" value="Genomic_DNA"/>
</dbReference>
<dbReference type="PROSITE" id="PS51257">
    <property type="entry name" value="PROKAR_LIPOPROTEIN"/>
    <property type="match status" value="1"/>
</dbReference>
<keyword evidence="2" id="KW-1185">Reference proteome</keyword>
<dbReference type="STRING" id="1792845.BC343_20265"/>
<evidence type="ECO:0000313" key="2">
    <source>
        <dbReference type="Proteomes" id="UP000189739"/>
    </source>
</evidence>